<organism evidence="2 3">
    <name type="scientific">Nocardioides kongjuensis</name>
    <dbReference type="NCBI Taxonomy" id="349522"/>
    <lineage>
        <taxon>Bacteria</taxon>
        <taxon>Bacillati</taxon>
        <taxon>Actinomycetota</taxon>
        <taxon>Actinomycetes</taxon>
        <taxon>Propionibacteriales</taxon>
        <taxon>Nocardioidaceae</taxon>
        <taxon>Nocardioides</taxon>
    </lineage>
</organism>
<comment type="caution">
    <text evidence="2">The sequence shown here is derived from an EMBL/GenBank/DDBJ whole genome shotgun (WGS) entry which is preliminary data.</text>
</comment>
<evidence type="ECO:0000313" key="2">
    <source>
        <dbReference type="EMBL" id="NYD33360.1"/>
    </source>
</evidence>
<dbReference type="EMBL" id="JACCBF010000001">
    <property type="protein sequence ID" value="NYD33360.1"/>
    <property type="molecule type" value="Genomic_DNA"/>
</dbReference>
<proteinExistence type="predicted"/>
<gene>
    <name evidence="2" type="ORF">BJ958_004906</name>
</gene>
<feature type="region of interest" description="Disordered" evidence="1">
    <location>
        <begin position="1"/>
        <end position="38"/>
    </location>
</feature>
<protein>
    <submittedName>
        <fullName evidence="2">Uncharacterized protein</fullName>
    </submittedName>
</protein>
<feature type="compositionally biased region" description="Polar residues" evidence="1">
    <location>
        <begin position="1"/>
        <end position="13"/>
    </location>
</feature>
<evidence type="ECO:0000256" key="1">
    <source>
        <dbReference type="SAM" id="MobiDB-lite"/>
    </source>
</evidence>
<keyword evidence="3" id="KW-1185">Reference proteome</keyword>
<sequence>MAAYVTGNTTNLNAEELHHSAGRHPLTSTGKQEPAGRL</sequence>
<accession>A0A852RWW5</accession>
<dbReference type="Proteomes" id="UP000582231">
    <property type="component" value="Unassembled WGS sequence"/>
</dbReference>
<name>A0A852RWW5_9ACTN</name>
<dbReference type="AlphaFoldDB" id="A0A852RWW5"/>
<reference evidence="2 3" key="1">
    <citation type="submission" date="2020-07" db="EMBL/GenBank/DDBJ databases">
        <title>Sequencing the genomes of 1000 actinobacteria strains.</title>
        <authorList>
            <person name="Klenk H.-P."/>
        </authorList>
    </citation>
    <scope>NUCLEOTIDE SEQUENCE [LARGE SCALE GENOMIC DNA]</scope>
    <source>
        <strain evidence="2 3">DSM 19082</strain>
    </source>
</reference>
<evidence type="ECO:0000313" key="3">
    <source>
        <dbReference type="Proteomes" id="UP000582231"/>
    </source>
</evidence>